<reference evidence="1 2" key="1">
    <citation type="journal article" date="2024" name="Nat. Commun.">
        <title>Phylogenomics reveals the evolutionary origins of lichenization in chlorophyte algae.</title>
        <authorList>
            <person name="Puginier C."/>
            <person name="Libourel C."/>
            <person name="Otte J."/>
            <person name="Skaloud P."/>
            <person name="Haon M."/>
            <person name="Grisel S."/>
            <person name="Petersen M."/>
            <person name="Berrin J.G."/>
            <person name="Delaux P.M."/>
            <person name="Dal Grande F."/>
            <person name="Keller J."/>
        </authorList>
    </citation>
    <scope>NUCLEOTIDE SEQUENCE [LARGE SCALE GENOMIC DNA]</scope>
    <source>
        <strain evidence="1 2">SAG 2043</strain>
    </source>
</reference>
<protein>
    <submittedName>
        <fullName evidence="1">Uncharacterized protein</fullName>
    </submittedName>
</protein>
<dbReference type="EMBL" id="JALJOR010000001">
    <property type="protein sequence ID" value="KAK9829853.1"/>
    <property type="molecule type" value="Genomic_DNA"/>
</dbReference>
<organism evidence="1 2">
    <name type="scientific">[Myrmecia] bisecta</name>
    <dbReference type="NCBI Taxonomy" id="41462"/>
    <lineage>
        <taxon>Eukaryota</taxon>
        <taxon>Viridiplantae</taxon>
        <taxon>Chlorophyta</taxon>
        <taxon>core chlorophytes</taxon>
        <taxon>Trebouxiophyceae</taxon>
        <taxon>Trebouxiales</taxon>
        <taxon>Trebouxiaceae</taxon>
        <taxon>Myrmecia</taxon>
    </lineage>
</organism>
<comment type="caution">
    <text evidence="1">The sequence shown here is derived from an EMBL/GenBank/DDBJ whole genome shotgun (WGS) entry which is preliminary data.</text>
</comment>
<name>A0AAW1R8F5_9CHLO</name>
<evidence type="ECO:0000313" key="2">
    <source>
        <dbReference type="Proteomes" id="UP001489004"/>
    </source>
</evidence>
<sequence>MYDQRCSVGCLSSQGGWTPVTLPDPAVNVTDLAGRAAGLYLGTHQNTTECLNGNVPHLVADVHTACRQVVAGTNWGLVFDAYYDCIGPDNSTLNGSFPLQAVVFVPLKPLTESYTPEKRPKVTFVEPSA</sequence>
<proteinExistence type="predicted"/>
<gene>
    <name evidence="1" type="ORF">WJX72_008262</name>
</gene>
<dbReference type="AlphaFoldDB" id="A0AAW1R8F5"/>
<accession>A0AAW1R8F5</accession>
<dbReference type="Proteomes" id="UP001489004">
    <property type="component" value="Unassembled WGS sequence"/>
</dbReference>
<keyword evidence="2" id="KW-1185">Reference proteome</keyword>
<evidence type="ECO:0000313" key="1">
    <source>
        <dbReference type="EMBL" id="KAK9829853.1"/>
    </source>
</evidence>